<keyword evidence="3" id="KW-1185">Reference proteome</keyword>
<evidence type="ECO:0000313" key="2">
    <source>
        <dbReference type="EMBL" id="CAG5049796.1"/>
    </source>
</evidence>
<reference evidence="2" key="1">
    <citation type="submission" date="2021-04" db="EMBL/GenBank/DDBJ databases">
        <authorList>
            <person name="Tunstrom K."/>
        </authorList>
    </citation>
    <scope>NUCLEOTIDE SEQUENCE</scope>
</reference>
<feature type="compositionally biased region" description="Polar residues" evidence="1">
    <location>
        <begin position="1"/>
        <end position="22"/>
    </location>
</feature>
<protein>
    <submittedName>
        <fullName evidence="2">(apollo) hypothetical protein</fullName>
    </submittedName>
</protein>
<name>A0A8S3Y703_PARAO</name>
<feature type="region of interest" description="Disordered" evidence="1">
    <location>
        <begin position="1"/>
        <end position="78"/>
    </location>
</feature>
<dbReference type="Proteomes" id="UP000691718">
    <property type="component" value="Unassembled WGS sequence"/>
</dbReference>
<dbReference type="AlphaFoldDB" id="A0A8S3Y703"/>
<organism evidence="2 3">
    <name type="scientific">Parnassius apollo</name>
    <name type="common">Apollo butterfly</name>
    <name type="synonym">Papilio apollo</name>
    <dbReference type="NCBI Taxonomy" id="110799"/>
    <lineage>
        <taxon>Eukaryota</taxon>
        <taxon>Metazoa</taxon>
        <taxon>Ecdysozoa</taxon>
        <taxon>Arthropoda</taxon>
        <taxon>Hexapoda</taxon>
        <taxon>Insecta</taxon>
        <taxon>Pterygota</taxon>
        <taxon>Neoptera</taxon>
        <taxon>Endopterygota</taxon>
        <taxon>Lepidoptera</taxon>
        <taxon>Glossata</taxon>
        <taxon>Ditrysia</taxon>
        <taxon>Papilionoidea</taxon>
        <taxon>Papilionidae</taxon>
        <taxon>Parnassiinae</taxon>
        <taxon>Parnassini</taxon>
        <taxon>Parnassius</taxon>
        <taxon>Parnassius</taxon>
    </lineage>
</organism>
<gene>
    <name evidence="2" type="ORF">PAPOLLO_LOCUS24598</name>
</gene>
<dbReference type="EMBL" id="CAJQZP010001479">
    <property type="protein sequence ID" value="CAG5049796.1"/>
    <property type="molecule type" value="Genomic_DNA"/>
</dbReference>
<evidence type="ECO:0000256" key="1">
    <source>
        <dbReference type="SAM" id="MobiDB-lite"/>
    </source>
</evidence>
<comment type="caution">
    <text evidence="2">The sequence shown here is derived from an EMBL/GenBank/DDBJ whole genome shotgun (WGS) entry which is preliminary data.</text>
</comment>
<accession>A0A8S3Y703</accession>
<feature type="compositionally biased region" description="Polar residues" evidence="1">
    <location>
        <begin position="30"/>
        <end position="68"/>
    </location>
</feature>
<dbReference type="OrthoDB" id="6081971at2759"/>
<sequence length="160" mass="18230">MSFLESSTTPNQTESSIILDNESSQHEETSSTNSSVANEESANQSTPSTSYDATTVPENTQQSGSSHQIYRRQQRINMNPTDRMVEYLENRRKQNSNYEKFTVKCDSIDLLFLGYADSFKKLSKRTQVNVKFDIAKILMEAELNDLETAERNTSSRTSNY</sequence>
<evidence type="ECO:0000313" key="3">
    <source>
        <dbReference type="Proteomes" id="UP000691718"/>
    </source>
</evidence>
<proteinExistence type="predicted"/>